<protein>
    <submittedName>
        <fullName evidence="3">Response regulator</fullName>
    </submittedName>
</protein>
<dbReference type="SUPFAM" id="SSF52172">
    <property type="entry name" value="CheY-like"/>
    <property type="match status" value="1"/>
</dbReference>
<reference evidence="3 4" key="1">
    <citation type="submission" date="2020-02" db="EMBL/GenBank/DDBJ databases">
        <title>Draft genome sequence of two Spirosoma agri KCTC 52727 and Spirosoma terrae KCTC 52035.</title>
        <authorList>
            <person name="Rojas J."/>
            <person name="Ambika Manirajan B."/>
            <person name="Suarez C."/>
            <person name="Ratering S."/>
            <person name="Schnell S."/>
        </authorList>
    </citation>
    <scope>NUCLEOTIDE SEQUENCE [LARGE SCALE GENOMIC DNA]</scope>
    <source>
        <strain evidence="3 4">KCTC 52035</strain>
    </source>
</reference>
<dbReference type="GO" id="GO:0000160">
    <property type="term" value="P:phosphorelay signal transduction system"/>
    <property type="evidence" value="ECO:0007669"/>
    <property type="project" value="InterPro"/>
</dbReference>
<evidence type="ECO:0000259" key="2">
    <source>
        <dbReference type="PROSITE" id="PS50110"/>
    </source>
</evidence>
<feature type="domain" description="Response regulatory" evidence="2">
    <location>
        <begin position="7"/>
        <end position="135"/>
    </location>
</feature>
<dbReference type="SMART" id="SM00448">
    <property type="entry name" value="REC"/>
    <property type="match status" value="1"/>
</dbReference>
<dbReference type="EMBL" id="JAAFZH010000005">
    <property type="protein sequence ID" value="NDU96130.1"/>
    <property type="molecule type" value="Genomic_DNA"/>
</dbReference>
<organism evidence="3 4">
    <name type="scientific">Spirosoma terrae</name>
    <dbReference type="NCBI Taxonomy" id="1968276"/>
    <lineage>
        <taxon>Bacteria</taxon>
        <taxon>Pseudomonadati</taxon>
        <taxon>Bacteroidota</taxon>
        <taxon>Cytophagia</taxon>
        <taxon>Cytophagales</taxon>
        <taxon>Cytophagaceae</taxon>
        <taxon>Spirosoma</taxon>
    </lineage>
</organism>
<dbReference type="RefSeq" id="WP_163949544.1">
    <property type="nucleotide sequence ID" value="NZ_JAAFZH010000005.1"/>
</dbReference>
<dbReference type="InterPro" id="IPR011006">
    <property type="entry name" value="CheY-like_superfamily"/>
</dbReference>
<gene>
    <name evidence="3" type="ORF">GK108_14710</name>
</gene>
<sequence>MRNGSGQVYIVDDEYDYRFLVEQVFMRFLPQYTVRFFTSGDDLLGHVLSQTTQGEYLGNDFPSLILLDMHMPGQNGLQTLLEVRQHKVWKQIPIVMMSNATSQQERDSCYIAGVNSFLIKPIGLNRLLETMEAVCKYWLQLNQAPSPDL</sequence>
<name>A0A6L9L6T7_9BACT</name>
<evidence type="ECO:0000256" key="1">
    <source>
        <dbReference type="PROSITE-ProRule" id="PRU00169"/>
    </source>
</evidence>
<dbReference type="PROSITE" id="PS50110">
    <property type="entry name" value="RESPONSE_REGULATORY"/>
    <property type="match status" value="1"/>
</dbReference>
<keyword evidence="4" id="KW-1185">Reference proteome</keyword>
<dbReference type="AlphaFoldDB" id="A0A6L9L6T7"/>
<dbReference type="Gene3D" id="3.40.50.2300">
    <property type="match status" value="1"/>
</dbReference>
<proteinExistence type="predicted"/>
<dbReference type="Pfam" id="PF00072">
    <property type="entry name" value="Response_reg"/>
    <property type="match status" value="1"/>
</dbReference>
<evidence type="ECO:0000313" key="3">
    <source>
        <dbReference type="EMBL" id="NDU96130.1"/>
    </source>
</evidence>
<dbReference type="Proteomes" id="UP000474175">
    <property type="component" value="Unassembled WGS sequence"/>
</dbReference>
<accession>A0A6L9L6T7</accession>
<evidence type="ECO:0000313" key="4">
    <source>
        <dbReference type="Proteomes" id="UP000474175"/>
    </source>
</evidence>
<dbReference type="InterPro" id="IPR052893">
    <property type="entry name" value="TCS_response_regulator"/>
</dbReference>
<dbReference type="PANTHER" id="PTHR44520">
    <property type="entry name" value="RESPONSE REGULATOR RCP1-RELATED"/>
    <property type="match status" value="1"/>
</dbReference>
<dbReference type="PANTHER" id="PTHR44520:SF2">
    <property type="entry name" value="RESPONSE REGULATOR RCP1"/>
    <property type="match status" value="1"/>
</dbReference>
<dbReference type="InterPro" id="IPR001789">
    <property type="entry name" value="Sig_transdc_resp-reg_receiver"/>
</dbReference>
<keyword evidence="1" id="KW-0597">Phosphoprotein</keyword>
<feature type="modified residue" description="4-aspartylphosphate" evidence="1">
    <location>
        <position position="68"/>
    </location>
</feature>
<comment type="caution">
    <text evidence="3">The sequence shown here is derived from an EMBL/GenBank/DDBJ whole genome shotgun (WGS) entry which is preliminary data.</text>
</comment>